<feature type="transmembrane region" description="Helical" evidence="1">
    <location>
        <begin position="406"/>
        <end position="426"/>
    </location>
</feature>
<keyword evidence="1" id="KW-1133">Transmembrane helix</keyword>
<accession>A0ABW4LQN1</accession>
<dbReference type="Pfam" id="PF09586">
    <property type="entry name" value="YfhO"/>
    <property type="match status" value="1"/>
</dbReference>
<keyword evidence="1" id="KW-0812">Transmembrane</keyword>
<feature type="transmembrane region" description="Helical" evidence="1">
    <location>
        <begin position="348"/>
        <end position="365"/>
    </location>
</feature>
<gene>
    <name evidence="2" type="ORF">ACFSCX_09630</name>
</gene>
<keyword evidence="3" id="KW-1185">Reference proteome</keyword>
<dbReference type="EMBL" id="JBHUEM010000011">
    <property type="protein sequence ID" value="MFD1736827.1"/>
    <property type="molecule type" value="Genomic_DNA"/>
</dbReference>
<feature type="transmembrane region" description="Helical" evidence="1">
    <location>
        <begin position="377"/>
        <end position="394"/>
    </location>
</feature>
<feature type="transmembrane region" description="Helical" evidence="1">
    <location>
        <begin position="102"/>
        <end position="121"/>
    </location>
</feature>
<feature type="transmembrane region" description="Helical" evidence="1">
    <location>
        <begin position="221"/>
        <end position="251"/>
    </location>
</feature>
<feature type="transmembrane region" description="Helical" evidence="1">
    <location>
        <begin position="433"/>
        <end position="453"/>
    </location>
</feature>
<feature type="transmembrane region" description="Helical" evidence="1">
    <location>
        <begin position="156"/>
        <end position="173"/>
    </location>
</feature>
<name>A0ABW4LQN1_9BACI</name>
<sequence>MYNRSIYSYILAFFIPFLCIATVFLLFGVYPFGVHTILFKDMYGQYIQFFYQYYDMFRGDKNLFYSWEAGLGTNFLGLFGYYLSSLFNPVILLFDRSYLPEAIALLVMLKVGFMGLTMFLYCRWSLKSSSIEGLIFSTAYALMSYVLIYFQNIMWMDALIYLPLILIGVDRLIQSRRVTLLTISLALLFISNFYMAFMVGLFVFFYFVIKVIQANDHRLKQAFVSFFLFVMCTLIAAGLSAFIIVPTYLSLGETANEIVPDTSFYSLFPLTQFLSKLYFGSYDSIVDGLPNVYAGLLPLLLASVFFWIKNISLKEKLLFGSLMLILIASFQISTLNLVWHAFDQPNLFPFRYSFLFSFVILYVAIRAYQHVQKQEVPWLAAMYVLLVGAAIWVQKMKLELMTERALYINIALLSLGLFLLLLKVYLPKLKAVVSILVLGFVMFDMTANAYLVIRYVSVEAPPPGRTEFSEGRKLRSIFNELEDYDTTLFRAEGDGLFSMNEPFRYGYKGMKHFSSMIDMETVQSMETLGYTTYNNKWVSNKGGTLFTDALLGQKYYVSEKEELSRYGYTKVNELQHDGYRVFRNQFSLPIGYVVNDLPQEVDSDRNRFEEQNKLIRTMVDSNRATYFNKLPIKSITYENAELRKSKDADMLVKLEQGIDAKIEYTFQVMGEQQLYLYSQSSSDRTFTIFINGHEVGVYPETYNKGIFNLGLFKNEEVTVTLRLDTAFYEFTDMLWYGLDIAQYSQAISQLQKSPLEITDWTSRTLKGNSKAEQKGWLFVSIPYDRGWTIEVDGKRVEPSIALGGFTAIPVNGGNHQLSMSYISPGFVPGLVISLGSLLLFVVFRYIVKKRLVQ</sequence>
<feature type="transmembrane region" description="Helical" evidence="1">
    <location>
        <begin position="826"/>
        <end position="847"/>
    </location>
</feature>
<protein>
    <submittedName>
        <fullName evidence="2">YfhO family protein</fullName>
    </submittedName>
</protein>
<feature type="transmembrane region" description="Helical" evidence="1">
    <location>
        <begin position="63"/>
        <end position="82"/>
    </location>
</feature>
<evidence type="ECO:0000256" key="1">
    <source>
        <dbReference type="SAM" id="Phobius"/>
    </source>
</evidence>
<dbReference type="PANTHER" id="PTHR38454">
    <property type="entry name" value="INTEGRAL MEMBRANE PROTEIN-RELATED"/>
    <property type="match status" value="1"/>
</dbReference>
<dbReference type="InterPro" id="IPR018580">
    <property type="entry name" value="Uncharacterised_YfhO"/>
</dbReference>
<evidence type="ECO:0000313" key="3">
    <source>
        <dbReference type="Proteomes" id="UP001597214"/>
    </source>
</evidence>
<dbReference type="PANTHER" id="PTHR38454:SF1">
    <property type="entry name" value="INTEGRAL MEMBRANE PROTEIN"/>
    <property type="match status" value="1"/>
</dbReference>
<dbReference type="Proteomes" id="UP001597214">
    <property type="component" value="Unassembled WGS sequence"/>
</dbReference>
<proteinExistence type="predicted"/>
<feature type="transmembrane region" description="Helical" evidence="1">
    <location>
        <begin position="185"/>
        <end position="209"/>
    </location>
</feature>
<organism evidence="2 3">
    <name type="scientific">Bacillus salitolerans</name>
    <dbReference type="NCBI Taxonomy" id="1437434"/>
    <lineage>
        <taxon>Bacteria</taxon>
        <taxon>Bacillati</taxon>
        <taxon>Bacillota</taxon>
        <taxon>Bacilli</taxon>
        <taxon>Bacillales</taxon>
        <taxon>Bacillaceae</taxon>
        <taxon>Bacillus</taxon>
    </lineage>
</organism>
<dbReference type="RefSeq" id="WP_377928000.1">
    <property type="nucleotide sequence ID" value="NZ_JBHUEM010000011.1"/>
</dbReference>
<feature type="transmembrane region" description="Helical" evidence="1">
    <location>
        <begin position="317"/>
        <end position="342"/>
    </location>
</feature>
<reference evidence="3" key="1">
    <citation type="journal article" date="2019" name="Int. J. Syst. Evol. Microbiol.">
        <title>The Global Catalogue of Microorganisms (GCM) 10K type strain sequencing project: providing services to taxonomists for standard genome sequencing and annotation.</title>
        <authorList>
            <consortium name="The Broad Institute Genomics Platform"/>
            <consortium name="The Broad Institute Genome Sequencing Center for Infectious Disease"/>
            <person name="Wu L."/>
            <person name="Ma J."/>
        </authorList>
    </citation>
    <scope>NUCLEOTIDE SEQUENCE [LARGE SCALE GENOMIC DNA]</scope>
    <source>
        <strain evidence="3">CCUG 49339</strain>
    </source>
</reference>
<feature type="transmembrane region" description="Helical" evidence="1">
    <location>
        <begin position="291"/>
        <end position="308"/>
    </location>
</feature>
<feature type="transmembrane region" description="Helical" evidence="1">
    <location>
        <begin position="6"/>
        <end position="32"/>
    </location>
</feature>
<keyword evidence="1" id="KW-0472">Membrane</keyword>
<evidence type="ECO:0000313" key="2">
    <source>
        <dbReference type="EMBL" id="MFD1736827.1"/>
    </source>
</evidence>
<comment type="caution">
    <text evidence="2">The sequence shown here is derived from an EMBL/GenBank/DDBJ whole genome shotgun (WGS) entry which is preliminary data.</text>
</comment>